<keyword evidence="7" id="KW-1185">Reference proteome</keyword>
<dbReference type="Gene3D" id="3.40.190.10">
    <property type="entry name" value="Periplasmic binding protein-like II"/>
    <property type="match status" value="2"/>
</dbReference>
<dbReference type="GO" id="GO:0000976">
    <property type="term" value="F:transcription cis-regulatory region binding"/>
    <property type="evidence" value="ECO:0007669"/>
    <property type="project" value="TreeGrafter"/>
</dbReference>
<dbReference type="AlphaFoldDB" id="A0A923HQ74"/>
<organism evidence="6 7">
    <name type="scientific">Undibacterium nitidum</name>
    <dbReference type="NCBI Taxonomy" id="2762298"/>
    <lineage>
        <taxon>Bacteria</taxon>
        <taxon>Pseudomonadati</taxon>
        <taxon>Pseudomonadota</taxon>
        <taxon>Betaproteobacteria</taxon>
        <taxon>Burkholderiales</taxon>
        <taxon>Oxalobacteraceae</taxon>
        <taxon>Undibacterium</taxon>
    </lineage>
</organism>
<dbReference type="Proteomes" id="UP000627446">
    <property type="component" value="Unassembled WGS sequence"/>
</dbReference>
<evidence type="ECO:0000313" key="6">
    <source>
        <dbReference type="EMBL" id="MBC3881918.1"/>
    </source>
</evidence>
<keyword evidence="3" id="KW-0238">DNA-binding</keyword>
<dbReference type="PROSITE" id="PS50931">
    <property type="entry name" value="HTH_LYSR"/>
    <property type="match status" value="1"/>
</dbReference>
<evidence type="ECO:0000256" key="1">
    <source>
        <dbReference type="ARBA" id="ARBA00009437"/>
    </source>
</evidence>
<dbReference type="InterPro" id="IPR000847">
    <property type="entry name" value="LysR_HTH_N"/>
</dbReference>
<sequence>MMEIGDLRAFLVIARHANIRSASAELFQSPSALSKAMKRLEVSLNTPLFDRIGRSLRLNPEGEALLRRAEQLVSLANQTEAEFRGEAQQIHCRIVGPAILQWHSGAHLSTMLQTQFPGSGIAFSSQFEDAAINALNKGAADFALVTQAAISNSLAYGLEAISLGSFTMKLCASSAHPLSAHLSVQGRKKKSIKLKMNDVLAYDFASPDRSLFCGIDRGVRSDGWKDQQAPRKIRFWVEDLQLLLSLVQRGQALAYLPDFALSDPNLFAIDIRSNNKESNQDCLEQCWLVWRPAVASGWQKRFVDRLGR</sequence>
<evidence type="ECO:0000256" key="2">
    <source>
        <dbReference type="ARBA" id="ARBA00023015"/>
    </source>
</evidence>
<dbReference type="RefSeq" id="WP_186916425.1">
    <property type="nucleotide sequence ID" value="NZ_JACOFZ010000003.1"/>
</dbReference>
<dbReference type="InterPro" id="IPR005119">
    <property type="entry name" value="LysR_subst-bd"/>
</dbReference>
<gene>
    <name evidence="6" type="ORF">H8K36_11065</name>
</gene>
<proteinExistence type="inferred from homology"/>
<evidence type="ECO:0000259" key="5">
    <source>
        <dbReference type="PROSITE" id="PS50931"/>
    </source>
</evidence>
<dbReference type="GO" id="GO:0003700">
    <property type="term" value="F:DNA-binding transcription factor activity"/>
    <property type="evidence" value="ECO:0007669"/>
    <property type="project" value="InterPro"/>
</dbReference>
<feature type="domain" description="HTH lysR-type" evidence="5">
    <location>
        <begin position="2"/>
        <end position="59"/>
    </location>
</feature>
<dbReference type="SUPFAM" id="SSF46785">
    <property type="entry name" value="Winged helix' DNA-binding domain"/>
    <property type="match status" value="1"/>
</dbReference>
<dbReference type="PANTHER" id="PTHR30126:SF40">
    <property type="entry name" value="HTH-TYPE TRANSCRIPTIONAL REGULATOR GLTR"/>
    <property type="match status" value="1"/>
</dbReference>
<dbReference type="Pfam" id="PF03466">
    <property type="entry name" value="LysR_substrate"/>
    <property type="match status" value="1"/>
</dbReference>
<protein>
    <submittedName>
        <fullName evidence="6">LysR family transcriptional regulator</fullName>
    </submittedName>
</protein>
<evidence type="ECO:0000256" key="3">
    <source>
        <dbReference type="ARBA" id="ARBA00023125"/>
    </source>
</evidence>
<evidence type="ECO:0000256" key="4">
    <source>
        <dbReference type="ARBA" id="ARBA00023163"/>
    </source>
</evidence>
<evidence type="ECO:0000313" key="7">
    <source>
        <dbReference type="Proteomes" id="UP000627446"/>
    </source>
</evidence>
<dbReference type="InterPro" id="IPR036388">
    <property type="entry name" value="WH-like_DNA-bd_sf"/>
</dbReference>
<dbReference type="SUPFAM" id="SSF53850">
    <property type="entry name" value="Periplasmic binding protein-like II"/>
    <property type="match status" value="1"/>
</dbReference>
<reference evidence="6" key="1">
    <citation type="submission" date="2020-08" db="EMBL/GenBank/DDBJ databases">
        <title>Novel species isolated from subtropical streams in China.</title>
        <authorList>
            <person name="Lu H."/>
        </authorList>
    </citation>
    <scope>NUCLEOTIDE SEQUENCE</scope>
    <source>
        <strain evidence="6">LX22W</strain>
    </source>
</reference>
<dbReference type="EMBL" id="JACOFZ010000003">
    <property type="protein sequence ID" value="MBC3881918.1"/>
    <property type="molecule type" value="Genomic_DNA"/>
</dbReference>
<comment type="caution">
    <text evidence="6">The sequence shown here is derived from an EMBL/GenBank/DDBJ whole genome shotgun (WGS) entry which is preliminary data.</text>
</comment>
<comment type="similarity">
    <text evidence="1">Belongs to the LysR transcriptional regulatory family.</text>
</comment>
<dbReference type="Gene3D" id="1.10.10.10">
    <property type="entry name" value="Winged helix-like DNA-binding domain superfamily/Winged helix DNA-binding domain"/>
    <property type="match status" value="1"/>
</dbReference>
<dbReference type="InterPro" id="IPR036390">
    <property type="entry name" value="WH_DNA-bd_sf"/>
</dbReference>
<dbReference type="PANTHER" id="PTHR30126">
    <property type="entry name" value="HTH-TYPE TRANSCRIPTIONAL REGULATOR"/>
    <property type="match status" value="1"/>
</dbReference>
<accession>A0A923HQ74</accession>
<name>A0A923HQ74_9BURK</name>
<dbReference type="Pfam" id="PF00126">
    <property type="entry name" value="HTH_1"/>
    <property type="match status" value="1"/>
</dbReference>
<keyword evidence="4" id="KW-0804">Transcription</keyword>
<keyword evidence="2" id="KW-0805">Transcription regulation</keyword>